<dbReference type="EMBL" id="BJXJ01000009">
    <property type="protein sequence ID" value="GEM75079.1"/>
    <property type="molecule type" value="Genomic_DNA"/>
</dbReference>
<dbReference type="InterPro" id="IPR011014">
    <property type="entry name" value="MscS_channel_TM-2"/>
</dbReference>
<evidence type="ECO:0000256" key="1">
    <source>
        <dbReference type="ARBA" id="ARBA00004141"/>
    </source>
</evidence>
<reference evidence="9 10" key="1">
    <citation type="submission" date="2019-07" db="EMBL/GenBank/DDBJ databases">
        <title>Whole genome shotgun sequence of Vibrio sagamiensis NBRC 104589.</title>
        <authorList>
            <person name="Hosoyama A."/>
            <person name="Uohara A."/>
            <person name="Ohji S."/>
            <person name="Ichikawa N."/>
        </authorList>
    </citation>
    <scope>NUCLEOTIDE SEQUENCE [LARGE SCALE GENOMIC DNA]</scope>
    <source>
        <strain evidence="9 10">NBRC 104589</strain>
    </source>
</reference>
<dbReference type="InterPro" id="IPR005821">
    <property type="entry name" value="Ion_trans_dom"/>
</dbReference>
<name>A0A511QCQ6_9VIBR</name>
<dbReference type="InterPro" id="IPR023408">
    <property type="entry name" value="MscS_beta-dom_sf"/>
</dbReference>
<evidence type="ECO:0000256" key="5">
    <source>
        <dbReference type="ARBA" id="ARBA00023136"/>
    </source>
</evidence>
<evidence type="ECO:0000259" key="7">
    <source>
        <dbReference type="Pfam" id="PF00520"/>
    </source>
</evidence>
<keyword evidence="5 6" id="KW-0472">Membrane</keyword>
<evidence type="ECO:0000256" key="2">
    <source>
        <dbReference type="ARBA" id="ARBA00008017"/>
    </source>
</evidence>
<gene>
    <name evidence="9" type="ORF">VSA01S_11910</name>
</gene>
<feature type="transmembrane region" description="Helical" evidence="6">
    <location>
        <begin position="238"/>
        <end position="266"/>
    </location>
</feature>
<feature type="transmembrane region" description="Helical" evidence="6">
    <location>
        <begin position="12"/>
        <end position="29"/>
    </location>
</feature>
<dbReference type="PANTHER" id="PTHR30566:SF5">
    <property type="entry name" value="MECHANOSENSITIVE ION CHANNEL PROTEIN 1, MITOCHONDRIAL-RELATED"/>
    <property type="match status" value="1"/>
</dbReference>
<feature type="transmembrane region" description="Helical" evidence="6">
    <location>
        <begin position="79"/>
        <end position="109"/>
    </location>
</feature>
<feature type="domain" description="Mechanosensitive ion channel MscS" evidence="8">
    <location>
        <begin position="253"/>
        <end position="318"/>
    </location>
</feature>
<dbReference type="RefSeq" id="WP_227739638.1">
    <property type="nucleotide sequence ID" value="NZ_BAOJ01000095.1"/>
</dbReference>
<evidence type="ECO:0000256" key="6">
    <source>
        <dbReference type="SAM" id="Phobius"/>
    </source>
</evidence>
<dbReference type="SUPFAM" id="SSF81324">
    <property type="entry name" value="Voltage-gated potassium channels"/>
    <property type="match status" value="1"/>
</dbReference>
<comment type="subcellular location">
    <subcellularLocation>
        <location evidence="1">Membrane</location>
        <topology evidence="1">Multi-pass membrane protein</topology>
    </subcellularLocation>
</comment>
<dbReference type="InterPro" id="IPR010920">
    <property type="entry name" value="LSM_dom_sf"/>
</dbReference>
<dbReference type="SUPFAM" id="SSF50182">
    <property type="entry name" value="Sm-like ribonucleoproteins"/>
    <property type="match status" value="1"/>
</dbReference>
<keyword evidence="4 6" id="KW-1133">Transmembrane helix</keyword>
<keyword evidence="10" id="KW-1185">Reference proteome</keyword>
<protein>
    <submittedName>
        <fullName evidence="9">Uncharacterized protein</fullName>
    </submittedName>
</protein>
<feature type="transmembrane region" description="Helical" evidence="6">
    <location>
        <begin position="203"/>
        <end position="226"/>
    </location>
</feature>
<dbReference type="SUPFAM" id="SSF82861">
    <property type="entry name" value="Mechanosensitive channel protein MscS (YggB), transmembrane region"/>
    <property type="match status" value="1"/>
</dbReference>
<dbReference type="Gene3D" id="1.20.120.350">
    <property type="entry name" value="Voltage-gated potassium channels. Chain C"/>
    <property type="match status" value="1"/>
</dbReference>
<evidence type="ECO:0000256" key="4">
    <source>
        <dbReference type="ARBA" id="ARBA00022989"/>
    </source>
</evidence>
<evidence type="ECO:0000313" key="9">
    <source>
        <dbReference type="EMBL" id="GEM75079.1"/>
    </source>
</evidence>
<comment type="caution">
    <text evidence="9">The sequence shown here is derived from an EMBL/GenBank/DDBJ whole genome shotgun (WGS) entry which is preliminary data.</text>
</comment>
<feature type="transmembrane region" description="Helical" evidence="6">
    <location>
        <begin position="41"/>
        <end position="59"/>
    </location>
</feature>
<evidence type="ECO:0000313" key="10">
    <source>
        <dbReference type="Proteomes" id="UP000321922"/>
    </source>
</evidence>
<feature type="transmembrane region" description="Helical" evidence="6">
    <location>
        <begin position="130"/>
        <end position="148"/>
    </location>
</feature>
<dbReference type="Pfam" id="PF00924">
    <property type="entry name" value="MS_channel_2nd"/>
    <property type="match status" value="1"/>
</dbReference>
<proteinExistence type="inferred from homology"/>
<sequence>MVKAAKLITNEVIVLTVILINASVMVALDTQPSLHKTIGSWILWVDFACVLYFAFELFVKLSDLGIKKYFSDNWNRLDFAIVILSLPVLIEPFLSGGIGWLEDVAILRLARFLRLWRILRYVYTSDTYKCLRVPVLLLIALSGSLLLVESFKDVFKDNFATVKLTLDVLLILSLTFLIARIVKVFFATFVLRKLTAEPYNFDISLVDFMSLATSLFIGLNGLMLAIQTAGHDPFTILAGLGIGGMAIAFAAQDAVANIIAGIMLLVQKPFRTGDWINIAGKSGAVHHIGLRCTTLEEFGGEHLIFPNKVFMDSPVRNIDKRGFYLLTGDIKLHHTTQPENISYLIDKIKEICVNHPELHNECGVRFEGFGEACYPVSFWLCVKEWHKDQAIVYRDHWEKIRVVEQDFYIHAAKAMESKQLRVAMPIREMASGQIKSA</sequence>
<dbReference type="InterPro" id="IPR027359">
    <property type="entry name" value="Volt_channel_dom_sf"/>
</dbReference>
<dbReference type="AlphaFoldDB" id="A0A511QCQ6"/>
<keyword evidence="3 6" id="KW-0812">Transmembrane</keyword>
<evidence type="ECO:0000259" key="8">
    <source>
        <dbReference type="Pfam" id="PF00924"/>
    </source>
</evidence>
<comment type="similarity">
    <text evidence="2">Belongs to the MscS (TC 1.A.23) family.</text>
</comment>
<organism evidence="9 10">
    <name type="scientific">Vibrio sagamiensis NBRC 104589</name>
    <dbReference type="NCBI Taxonomy" id="1219064"/>
    <lineage>
        <taxon>Bacteria</taxon>
        <taxon>Pseudomonadati</taxon>
        <taxon>Pseudomonadota</taxon>
        <taxon>Gammaproteobacteria</taxon>
        <taxon>Vibrionales</taxon>
        <taxon>Vibrionaceae</taxon>
        <taxon>Vibrio</taxon>
    </lineage>
</organism>
<dbReference type="Pfam" id="PF00520">
    <property type="entry name" value="Ion_trans"/>
    <property type="match status" value="1"/>
</dbReference>
<dbReference type="Proteomes" id="UP000321922">
    <property type="component" value="Unassembled WGS sequence"/>
</dbReference>
<dbReference type="PANTHER" id="PTHR30566">
    <property type="entry name" value="YNAI-RELATED MECHANOSENSITIVE ION CHANNEL"/>
    <property type="match status" value="1"/>
</dbReference>
<dbReference type="InterPro" id="IPR006685">
    <property type="entry name" value="MscS_channel_2nd"/>
</dbReference>
<evidence type="ECO:0000256" key="3">
    <source>
        <dbReference type="ARBA" id="ARBA00022692"/>
    </source>
</evidence>
<dbReference type="GO" id="GO:0008381">
    <property type="term" value="F:mechanosensitive monoatomic ion channel activity"/>
    <property type="evidence" value="ECO:0007669"/>
    <property type="project" value="UniProtKB-ARBA"/>
</dbReference>
<feature type="domain" description="Ion transport" evidence="7">
    <location>
        <begin position="11"/>
        <end position="125"/>
    </location>
</feature>
<dbReference type="Gene3D" id="1.10.287.1260">
    <property type="match status" value="1"/>
</dbReference>
<accession>A0A511QCQ6</accession>
<feature type="transmembrane region" description="Helical" evidence="6">
    <location>
        <begin position="168"/>
        <end position="191"/>
    </location>
</feature>
<dbReference type="GO" id="GO:0016020">
    <property type="term" value="C:membrane"/>
    <property type="evidence" value="ECO:0007669"/>
    <property type="project" value="UniProtKB-SubCell"/>
</dbReference>
<dbReference type="Gene3D" id="2.30.30.60">
    <property type="match status" value="1"/>
</dbReference>